<dbReference type="OrthoDB" id="10635712at2759"/>
<evidence type="ECO:0000313" key="1">
    <source>
        <dbReference type="EMBL" id="OLQ09237.1"/>
    </source>
</evidence>
<dbReference type="Proteomes" id="UP000186817">
    <property type="component" value="Unassembled WGS sequence"/>
</dbReference>
<protein>
    <submittedName>
        <fullName evidence="1">Uncharacterized protein</fullName>
    </submittedName>
</protein>
<evidence type="ECO:0000313" key="2">
    <source>
        <dbReference type="Proteomes" id="UP000186817"/>
    </source>
</evidence>
<dbReference type="AlphaFoldDB" id="A0A1Q9EPC7"/>
<keyword evidence="2" id="KW-1185">Reference proteome</keyword>
<reference evidence="1 2" key="1">
    <citation type="submission" date="2016-02" db="EMBL/GenBank/DDBJ databases">
        <title>Genome analysis of coral dinoflagellate symbionts highlights evolutionary adaptations to a symbiotic lifestyle.</title>
        <authorList>
            <person name="Aranda M."/>
            <person name="Li Y."/>
            <person name="Liew Y.J."/>
            <person name="Baumgarten S."/>
            <person name="Simakov O."/>
            <person name="Wilson M."/>
            <person name="Piel J."/>
            <person name="Ashoor H."/>
            <person name="Bougouffa S."/>
            <person name="Bajic V.B."/>
            <person name="Ryu T."/>
            <person name="Ravasi T."/>
            <person name="Bayer T."/>
            <person name="Micklem G."/>
            <person name="Kim H."/>
            <person name="Bhak J."/>
            <person name="Lajeunesse T.C."/>
            <person name="Voolstra C.R."/>
        </authorList>
    </citation>
    <scope>NUCLEOTIDE SEQUENCE [LARGE SCALE GENOMIC DNA]</scope>
    <source>
        <strain evidence="1 2">CCMP2467</strain>
    </source>
</reference>
<sequence length="570" mass="63679">MSFMSIDANTNLPWLKVSDWLAYLLRRSPELVCGGYKDVSQAQHMRQEFWQKFREFQADHEVFKLPDLKNVIPICLHGDKGRGYGKTPMFCFSFECVFGLPRNIRSAASRAGDNRFADNGGHLDWSCGKRAREDHGMQHFNDESCPKRRKLEGALQEMPHNGKGHVFLSHFLVGAISNKLMKEHPQAVDIFLKEMAQDLGAIAREGLTVKGETYHIGLLGVKGDCEFHVECGADAVVVFSWLVWLLPFKLRAPKEPEHIELLTAMFDCLRRVNGKTAASKVFLIIYIIVKYDDGGNRNGVPLAQLRPLEQAERDGTGLSYTSTFNEFDFTTGQLPTGVEDEADEDMGLVRALQYLAMRKGTFLRLPFKGMRHERLRPGEPIPSYTLTLEMQRLGLKIRNTGKKANALGQRTVLWVKLGSKGSSRVPCGTKLDEQHPQLEHPWSVYQASFPEVHETDELSFAAKARLEFPQWSVGTDIDGKLPVTLEPDPKSKALAELHPGTVVQCLGMLPLISSDAFNKFFVAVSLGVGGPRQSSGTGNGTRNMDLLTRDVLIPPTYSVCRILVNMSCTG</sequence>
<gene>
    <name evidence="1" type="ORF">AK812_SmicGene7180</name>
</gene>
<dbReference type="EMBL" id="LSRX01000101">
    <property type="protein sequence ID" value="OLQ09237.1"/>
    <property type="molecule type" value="Genomic_DNA"/>
</dbReference>
<name>A0A1Q9EPC7_SYMMI</name>
<accession>A0A1Q9EPC7</accession>
<organism evidence="1 2">
    <name type="scientific">Symbiodinium microadriaticum</name>
    <name type="common">Dinoflagellate</name>
    <name type="synonym">Zooxanthella microadriatica</name>
    <dbReference type="NCBI Taxonomy" id="2951"/>
    <lineage>
        <taxon>Eukaryota</taxon>
        <taxon>Sar</taxon>
        <taxon>Alveolata</taxon>
        <taxon>Dinophyceae</taxon>
        <taxon>Suessiales</taxon>
        <taxon>Symbiodiniaceae</taxon>
        <taxon>Symbiodinium</taxon>
    </lineage>
</organism>
<comment type="caution">
    <text evidence="1">The sequence shown here is derived from an EMBL/GenBank/DDBJ whole genome shotgun (WGS) entry which is preliminary data.</text>
</comment>
<proteinExistence type="predicted"/>